<feature type="domain" description="Methyl-accepting transducer" evidence="8">
    <location>
        <begin position="438"/>
        <end position="653"/>
    </location>
</feature>
<dbReference type="Pfam" id="PF00672">
    <property type="entry name" value="HAMP"/>
    <property type="match status" value="1"/>
</dbReference>
<feature type="domain" description="HAMP" evidence="9">
    <location>
        <begin position="212"/>
        <end position="264"/>
    </location>
</feature>
<dbReference type="PROSITE" id="PS50111">
    <property type="entry name" value="CHEMOTAXIS_TRANSDUC_2"/>
    <property type="match status" value="1"/>
</dbReference>
<feature type="coiled-coil region" evidence="5">
    <location>
        <begin position="81"/>
        <end position="135"/>
    </location>
</feature>
<dbReference type="EMBL" id="JAEMHM010000031">
    <property type="protein sequence ID" value="MBJ6727875.1"/>
    <property type="molecule type" value="Genomic_DNA"/>
</dbReference>
<comment type="caution">
    <text evidence="10">The sequence shown here is derived from an EMBL/GenBank/DDBJ whole genome shotgun (WGS) entry which is preliminary data.</text>
</comment>
<dbReference type="Gene3D" id="6.10.340.10">
    <property type="match status" value="1"/>
</dbReference>
<dbReference type="CDD" id="cd19411">
    <property type="entry name" value="MCP2201-like_sensor"/>
    <property type="match status" value="1"/>
</dbReference>
<evidence type="ECO:0000256" key="3">
    <source>
        <dbReference type="ARBA" id="ARBA00029447"/>
    </source>
</evidence>
<dbReference type="AlphaFoldDB" id="A0A8J7M345"/>
<dbReference type="InterPro" id="IPR024478">
    <property type="entry name" value="HlyB_4HB_MCP"/>
</dbReference>
<keyword evidence="5" id="KW-0175">Coiled coil</keyword>
<dbReference type="Gene3D" id="1.20.120.1530">
    <property type="match status" value="1"/>
</dbReference>
<dbReference type="SUPFAM" id="SSF158472">
    <property type="entry name" value="HAMP domain-like"/>
    <property type="match status" value="1"/>
</dbReference>
<keyword evidence="7" id="KW-0472">Membrane</keyword>
<dbReference type="InterPro" id="IPR003660">
    <property type="entry name" value="HAMP_dom"/>
</dbReference>
<evidence type="ECO:0000256" key="6">
    <source>
        <dbReference type="SAM" id="MobiDB-lite"/>
    </source>
</evidence>
<dbReference type="PANTHER" id="PTHR43531">
    <property type="entry name" value="PROTEIN ICFG"/>
    <property type="match status" value="1"/>
</dbReference>
<evidence type="ECO:0000259" key="8">
    <source>
        <dbReference type="PROSITE" id="PS50111"/>
    </source>
</evidence>
<dbReference type="GO" id="GO:0005886">
    <property type="term" value="C:plasma membrane"/>
    <property type="evidence" value="ECO:0007669"/>
    <property type="project" value="TreeGrafter"/>
</dbReference>
<dbReference type="Pfam" id="PF00015">
    <property type="entry name" value="MCPsignal"/>
    <property type="match status" value="1"/>
</dbReference>
<keyword evidence="4" id="KW-0807">Transducer</keyword>
<keyword evidence="11" id="KW-1185">Reference proteome</keyword>
<dbReference type="PANTHER" id="PTHR43531:SF11">
    <property type="entry name" value="METHYL-ACCEPTING CHEMOTAXIS PROTEIN 3"/>
    <property type="match status" value="1"/>
</dbReference>
<dbReference type="Pfam" id="PF18947">
    <property type="entry name" value="HAMP_2"/>
    <property type="match status" value="1"/>
</dbReference>
<dbReference type="PROSITE" id="PS50885">
    <property type="entry name" value="HAMP"/>
    <property type="match status" value="1"/>
</dbReference>
<feature type="compositionally biased region" description="Low complexity" evidence="6">
    <location>
        <begin position="456"/>
        <end position="477"/>
    </location>
</feature>
<comment type="subcellular location">
    <subcellularLocation>
        <location evidence="1">Membrane</location>
    </subcellularLocation>
</comment>
<dbReference type="GO" id="GO:0004888">
    <property type="term" value="F:transmembrane signaling receptor activity"/>
    <property type="evidence" value="ECO:0007669"/>
    <property type="project" value="InterPro"/>
</dbReference>
<evidence type="ECO:0000259" key="9">
    <source>
        <dbReference type="PROSITE" id="PS50885"/>
    </source>
</evidence>
<feature type="coiled-coil region" evidence="5">
    <location>
        <begin position="642"/>
        <end position="669"/>
    </location>
</feature>
<dbReference type="FunFam" id="1.10.287.950:FF:000001">
    <property type="entry name" value="Methyl-accepting chemotaxis sensory transducer"/>
    <property type="match status" value="1"/>
</dbReference>
<evidence type="ECO:0000256" key="4">
    <source>
        <dbReference type="PROSITE-ProRule" id="PRU00284"/>
    </source>
</evidence>
<dbReference type="InterPro" id="IPR004089">
    <property type="entry name" value="MCPsignal_dom"/>
</dbReference>
<proteinExistence type="inferred from homology"/>
<dbReference type="SUPFAM" id="SSF58104">
    <property type="entry name" value="Methyl-accepting chemotaxis protein (MCP) signaling domain"/>
    <property type="match status" value="2"/>
</dbReference>
<dbReference type="PRINTS" id="PR00260">
    <property type="entry name" value="CHEMTRNSDUCR"/>
</dbReference>
<dbReference type="GO" id="GO:0006935">
    <property type="term" value="P:chemotaxis"/>
    <property type="evidence" value="ECO:0007669"/>
    <property type="project" value="UniProtKB-KW"/>
</dbReference>
<keyword evidence="7" id="KW-1133">Transmembrane helix</keyword>
<evidence type="ECO:0000256" key="1">
    <source>
        <dbReference type="ARBA" id="ARBA00004370"/>
    </source>
</evidence>
<dbReference type="InterPro" id="IPR051310">
    <property type="entry name" value="MCP_chemotaxis"/>
</dbReference>
<evidence type="ECO:0000256" key="5">
    <source>
        <dbReference type="SAM" id="Coils"/>
    </source>
</evidence>
<dbReference type="SMART" id="SM00304">
    <property type="entry name" value="HAMP"/>
    <property type="match status" value="2"/>
</dbReference>
<feature type="transmembrane region" description="Helical" evidence="7">
    <location>
        <begin position="12"/>
        <end position="34"/>
    </location>
</feature>
<feature type="transmembrane region" description="Helical" evidence="7">
    <location>
        <begin position="190"/>
        <end position="210"/>
    </location>
</feature>
<dbReference type="Pfam" id="PF12729">
    <property type="entry name" value="4HB_MCP_1"/>
    <property type="match status" value="1"/>
</dbReference>
<dbReference type="CDD" id="cd06225">
    <property type="entry name" value="HAMP"/>
    <property type="match status" value="1"/>
</dbReference>
<feature type="compositionally biased region" description="Polar residues" evidence="6">
    <location>
        <begin position="478"/>
        <end position="492"/>
    </location>
</feature>
<name>A0A8J7M345_9BACT</name>
<evidence type="ECO:0000313" key="11">
    <source>
        <dbReference type="Proteomes" id="UP000636888"/>
    </source>
</evidence>
<comment type="similarity">
    <text evidence="3">Belongs to the methyl-accepting chemotaxis (MCP) protein family.</text>
</comment>
<organism evidence="10 11">
    <name type="scientific">Geomesophilobacter sediminis</name>
    <dbReference type="NCBI Taxonomy" id="2798584"/>
    <lineage>
        <taxon>Bacteria</taxon>
        <taxon>Pseudomonadati</taxon>
        <taxon>Thermodesulfobacteriota</taxon>
        <taxon>Desulfuromonadia</taxon>
        <taxon>Geobacterales</taxon>
        <taxon>Geobacteraceae</taxon>
        <taxon>Geomesophilobacter</taxon>
    </lineage>
</organism>
<feature type="compositionally biased region" description="Polar residues" evidence="6">
    <location>
        <begin position="446"/>
        <end position="455"/>
    </location>
</feature>
<dbReference type="RefSeq" id="WP_199387015.1">
    <property type="nucleotide sequence ID" value="NZ_JAEMHM010000031.1"/>
</dbReference>
<dbReference type="InterPro" id="IPR004090">
    <property type="entry name" value="Chemotax_Me-accpt_rcpt"/>
</dbReference>
<sequence>MRLQDLKIGTRLGLGFGLILLFLLSISAIGMFGMTRMNSDLDRIVQSSYTKIRLANDSSKSVTNIISSIQNLIIVSDADARKEENGKIDAARQQYKGAMEKLEKLEDTDKGKELIAQAKQALDNARKANNDVIELANGGNNSRAAQYFEKSAAPLDAKIFAAFNELVKYQEAGINTSYEAAAKLSSRARLMVGMIATIALILGGVIALLITRSISRPVSQLAGCADKLALGDVEVQIEVASKDEIGQLADSFRNMAANIRDASLAAERVAKGDLTVEVVPKSDRDVMSKNLVTMIAQIKEIAGETNLLIQSVQEGKLQVRGHAAEFPGAWGELLAGVNRLIEAFVKPIDVTAQYVDRISKGDIPAKISETYYGDFNEIKNNLNLLIEAMNKATALAKEIAGGNLMVEVKLRSEHDELMQALSLMVKNLTEVVTEVKAAANNVTAGSQELSNTSETMSQGASEQAAAAEEASSSMEEMTSNIRQNADNSQQTERIAVKSASDAIQSGKAVSESVAAMKEIASKTHIIEEIARQTNLLALNAAIEAARAGEHGKGFAVVAAEVRKLAERSQKAAGEIGELSTSSVQVAENAGDLLEKLVPDIRKTAELVQEISAACREQDTGAEQINKAILQLDQVIQQNAGAAEEMASTAEELASQAEQLQATVDFFKIDEPAPEKRRPATKQIPMRTKEVVVRMPAVAAATGLQKGGGVDFNMVEKEPFIDTAFERY</sequence>
<protein>
    <submittedName>
        <fullName evidence="10">MCP four helix bundle domain-containing protein</fullName>
    </submittedName>
</protein>
<reference evidence="10" key="1">
    <citation type="submission" date="2020-12" db="EMBL/GenBank/DDBJ databases">
        <title>Geomonas sp. Red875, isolated from river sediment.</title>
        <authorList>
            <person name="Xu Z."/>
            <person name="Zhang Z."/>
            <person name="Masuda Y."/>
            <person name="Itoh H."/>
            <person name="Senoo K."/>
        </authorList>
    </citation>
    <scope>NUCLEOTIDE SEQUENCE</scope>
    <source>
        <strain evidence="10">Red875</strain>
    </source>
</reference>
<gene>
    <name evidence="10" type="ORF">JFN93_24460</name>
</gene>
<dbReference type="SMART" id="SM00283">
    <property type="entry name" value="MA"/>
    <property type="match status" value="1"/>
</dbReference>
<evidence type="ECO:0000256" key="2">
    <source>
        <dbReference type="ARBA" id="ARBA00022500"/>
    </source>
</evidence>
<dbReference type="GO" id="GO:0007165">
    <property type="term" value="P:signal transduction"/>
    <property type="evidence" value="ECO:0007669"/>
    <property type="project" value="UniProtKB-KW"/>
</dbReference>
<keyword evidence="7" id="KW-0812">Transmembrane</keyword>
<keyword evidence="2" id="KW-0145">Chemotaxis</keyword>
<accession>A0A8J7M345</accession>
<feature type="region of interest" description="Disordered" evidence="6">
    <location>
        <begin position="446"/>
        <end position="497"/>
    </location>
</feature>
<dbReference type="InterPro" id="IPR047347">
    <property type="entry name" value="YvaQ-like_sensor"/>
</dbReference>
<dbReference type="Gene3D" id="1.10.287.950">
    <property type="entry name" value="Methyl-accepting chemotaxis protein"/>
    <property type="match status" value="1"/>
</dbReference>
<evidence type="ECO:0000256" key="7">
    <source>
        <dbReference type="SAM" id="Phobius"/>
    </source>
</evidence>
<evidence type="ECO:0000313" key="10">
    <source>
        <dbReference type="EMBL" id="MBJ6727875.1"/>
    </source>
</evidence>
<dbReference type="Proteomes" id="UP000636888">
    <property type="component" value="Unassembled WGS sequence"/>
</dbReference>